<keyword evidence="2" id="KW-1185">Reference proteome</keyword>
<evidence type="ECO:0000313" key="2">
    <source>
        <dbReference type="Proteomes" id="UP000317648"/>
    </source>
</evidence>
<protein>
    <submittedName>
        <fullName evidence="1">Uncharacterized protein</fullName>
    </submittedName>
</protein>
<organism evidence="1 2">
    <name type="scientific">Lignipirellula cremea</name>
    <dbReference type="NCBI Taxonomy" id="2528010"/>
    <lineage>
        <taxon>Bacteria</taxon>
        <taxon>Pseudomonadati</taxon>
        <taxon>Planctomycetota</taxon>
        <taxon>Planctomycetia</taxon>
        <taxon>Pirellulales</taxon>
        <taxon>Pirellulaceae</taxon>
        <taxon>Lignipirellula</taxon>
    </lineage>
</organism>
<gene>
    <name evidence="1" type="ORF">Pla8534_50330</name>
</gene>
<dbReference type="EMBL" id="CP036433">
    <property type="protein sequence ID" value="QDU97188.1"/>
    <property type="molecule type" value="Genomic_DNA"/>
</dbReference>
<name>A0A518DZB6_9BACT</name>
<dbReference type="OrthoDB" id="7866039at2"/>
<reference evidence="1 2" key="1">
    <citation type="submission" date="2019-02" db="EMBL/GenBank/DDBJ databases">
        <title>Deep-cultivation of Planctomycetes and their phenomic and genomic characterization uncovers novel biology.</title>
        <authorList>
            <person name="Wiegand S."/>
            <person name="Jogler M."/>
            <person name="Boedeker C."/>
            <person name="Pinto D."/>
            <person name="Vollmers J."/>
            <person name="Rivas-Marin E."/>
            <person name="Kohn T."/>
            <person name="Peeters S.H."/>
            <person name="Heuer A."/>
            <person name="Rast P."/>
            <person name="Oberbeckmann S."/>
            <person name="Bunk B."/>
            <person name="Jeske O."/>
            <person name="Meyerdierks A."/>
            <person name="Storesund J.E."/>
            <person name="Kallscheuer N."/>
            <person name="Luecker S."/>
            <person name="Lage O.M."/>
            <person name="Pohl T."/>
            <person name="Merkel B.J."/>
            <person name="Hornburger P."/>
            <person name="Mueller R.-W."/>
            <person name="Bruemmer F."/>
            <person name="Labrenz M."/>
            <person name="Spormann A.M."/>
            <person name="Op den Camp H."/>
            <person name="Overmann J."/>
            <person name="Amann R."/>
            <person name="Jetten M.S.M."/>
            <person name="Mascher T."/>
            <person name="Medema M.H."/>
            <person name="Devos D.P."/>
            <person name="Kaster A.-K."/>
            <person name="Ovreas L."/>
            <person name="Rohde M."/>
            <person name="Galperin M.Y."/>
            <person name="Jogler C."/>
        </authorList>
    </citation>
    <scope>NUCLEOTIDE SEQUENCE [LARGE SCALE GENOMIC DNA]</scope>
    <source>
        <strain evidence="1 2">Pla85_3_4</strain>
    </source>
</reference>
<proteinExistence type="predicted"/>
<dbReference type="RefSeq" id="WP_145055976.1">
    <property type="nucleotide sequence ID" value="NZ_CP036433.1"/>
</dbReference>
<dbReference type="Proteomes" id="UP000317648">
    <property type="component" value="Chromosome"/>
</dbReference>
<dbReference type="KEGG" id="lcre:Pla8534_50330"/>
<accession>A0A518DZB6</accession>
<dbReference type="AlphaFoldDB" id="A0A518DZB6"/>
<sequence>MNPLRFPLMTKTAYEIDREGVGEFARRVGWIDDRVPISEETSSVVVLPLSWWEGVDLVMASDAAWDEKHGPCMGAWMRDDRLHRLDGTSPPIHTMNANNKPDLGEHNVLEYLGFFCYFVHGEHGPFFIVESEDDDGLPADLPEAMRAKLPRKALLLRPATNGEATRQHQRGFHCEAMVWYSDALFLANFFVREDGMVEMLEDEHLASETGVKAACKLKFD</sequence>
<evidence type="ECO:0000313" key="1">
    <source>
        <dbReference type="EMBL" id="QDU97188.1"/>
    </source>
</evidence>